<organism evidence="1 2">
    <name type="scientific">Danionella cerebrum</name>
    <dbReference type="NCBI Taxonomy" id="2873325"/>
    <lineage>
        <taxon>Eukaryota</taxon>
        <taxon>Metazoa</taxon>
        <taxon>Chordata</taxon>
        <taxon>Craniata</taxon>
        <taxon>Vertebrata</taxon>
        <taxon>Euteleostomi</taxon>
        <taxon>Actinopterygii</taxon>
        <taxon>Neopterygii</taxon>
        <taxon>Teleostei</taxon>
        <taxon>Ostariophysi</taxon>
        <taxon>Cypriniformes</taxon>
        <taxon>Danionidae</taxon>
        <taxon>Danioninae</taxon>
        <taxon>Danionella</taxon>
    </lineage>
</organism>
<evidence type="ECO:0000313" key="1">
    <source>
        <dbReference type="EMBL" id="TRY87849.1"/>
    </source>
</evidence>
<name>A0A553QD55_9TELE</name>
<protein>
    <submittedName>
        <fullName evidence="1">Uncharacterized protein</fullName>
    </submittedName>
</protein>
<gene>
    <name evidence="1" type="ORF">DNTS_030008</name>
</gene>
<proteinExistence type="predicted"/>
<dbReference type="AlphaFoldDB" id="A0A553QD55"/>
<accession>A0A553QD55</accession>
<comment type="caution">
    <text evidence="1">The sequence shown here is derived from an EMBL/GenBank/DDBJ whole genome shotgun (WGS) entry which is preliminary data.</text>
</comment>
<dbReference type="OrthoDB" id="71302at2759"/>
<dbReference type="EMBL" id="SRMA01026089">
    <property type="protein sequence ID" value="TRY87849.1"/>
    <property type="molecule type" value="Genomic_DNA"/>
</dbReference>
<evidence type="ECO:0000313" key="2">
    <source>
        <dbReference type="Proteomes" id="UP000316079"/>
    </source>
</evidence>
<sequence>MGFNMKCLSKISLLWFEGPFPEDLAAVMLLMCHRSLVAFLVEKTEYIHQSSLKADIFHCLFEAMAAAVNRFGLQQTCCLSRLISMKDS</sequence>
<reference evidence="1 2" key="1">
    <citation type="journal article" date="2019" name="Sci. Data">
        <title>Hybrid genome assembly and annotation of Danionella translucida.</title>
        <authorList>
            <person name="Kadobianskyi M."/>
            <person name="Schulze L."/>
            <person name="Schuelke M."/>
            <person name="Judkewitz B."/>
        </authorList>
    </citation>
    <scope>NUCLEOTIDE SEQUENCE [LARGE SCALE GENOMIC DNA]</scope>
    <source>
        <strain evidence="1 2">Bolton</strain>
    </source>
</reference>
<keyword evidence="2" id="KW-1185">Reference proteome</keyword>
<dbReference type="Proteomes" id="UP000316079">
    <property type="component" value="Unassembled WGS sequence"/>
</dbReference>